<protein>
    <recommendedName>
        <fullName evidence="5">F-box domain-containing protein</fullName>
    </recommendedName>
</protein>
<reference evidence="3 4" key="1">
    <citation type="journal article" date="2018" name="BMC Genomics">
        <title>The genome of Naegleria lovaniensis, the basis for a comparative approach to unravel pathogenicity factors of the human pathogenic amoeba N. fowleri.</title>
        <authorList>
            <person name="Liechti N."/>
            <person name="Schurch N."/>
            <person name="Bruggmann R."/>
            <person name="Wittwer M."/>
        </authorList>
    </citation>
    <scope>NUCLEOTIDE SEQUENCE [LARGE SCALE GENOMIC DNA]</scope>
    <source>
        <strain evidence="3 4">ATCC 30569</strain>
    </source>
</reference>
<feature type="transmembrane region" description="Helical" evidence="2">
    <location>
        <begin position="718"/>
        <end position="739"/>
    </location>
</feature>
<keyword evidence="2" id="KW-0472">Membrane</keyword>
<evidence type="ECO:0000256" key="2">
    <source>
        <dbReference type="SAM" id="Phobius"/>
    </source>
</evidence>
<dbReference type="GeneID" id="68104894"/>
<name>A0AA88GZS4_NAELO</name>
<feature type="compositionally biased region" description="Low complexity" evidence="1">
    <location>
        <begin position="94"/>
        <end position="110"/>
    </location>
</feature>
<evidence type="ECO:0000313" key="4">
    <source>
        <dbReference type="Proteomes" id="UP000816034"/>
    </source>
</evidence>
<feature type="transmembrane region" description="Helical" evidence="2">
    <location>
        <begin position="751"/>
        <end position="776"/>
    </location>
</feature>
<gene>
    <name evidence="3" type="ORF">C9374_012440</name>
</gene>
<feature type="transmembrane region" description="Helical" evidence="2">
    <location>
        <begin position="678"/>
        <end position="706"/>
    </location>
</feature>
<evidence type="ECO:0000313" key="3">
    <source>
        <dbReference type="EMBL" id="KAG2392188.1"/>
    </source>
</evidence>
<feature type="compositionally biased region" description="Low complexity" evidence="1">
    <location>
        <begin position="351"/>
        <end position="363"/>
    </location>
</feature>
<feature type="transmembrane region" description="Helical" evidence="2">
    <location>
        <begin position="514"/>
        <end position="531"/>
    </location>
</feature>
<sequence>MSRSRSKSSHVHHVENIELIDERIHTQPLIISTNHNNHDNSFSTFNISPAGQSPFRESNIHERNNTTRNRSSSITTRRNQSHHFASIISESNHTPPLSTTPPLDSSSPSSQQHYFLNSVLNLPSSTMIMTTTTTMVGTLPTNLHWENFRNLIPNDCLLNIASFLDDSFTLASLPHTCSMWFHYLNNQPLFYSQLYSIKIRELREFYLKDFDLQVQERVCRRRLKAIMALQQQQQQPQQPQQPQHPPSPIELLTSNHHNNNEIVEREFRSSLTSEHVHEDMLVMSEGEWEVLNTHSSALSENGSSTASMTSANSAFLDLNAFHMDPTNLIPPSVFRKVKLLNMENVLNHTTTSPIITSSSSSSSRRNSQYHHDETHQAFNSNSPYFWSSTKSSFPTQHVGSSSSHHHTRQAHHSFHIFEKDCYLELLRMEYLVRQHGRDILSKTKRNSHKPERPAVPLPEQLLLETLDARLRWHFFLAMPITCALWTFFVLLIAIKGILMNMGADYESEWNWCLVFVPFYLAMIMLLIYSIIDTRLSMKKYWIIHHQVKDTKRKQKARIVLKFRKHFFDNFMTSILKVIMSVLAFVLGLAWNAYLSLPHTSFGQNGWYLFIIFVSEMVLLMIYALCWFVIRQQRYGSLISLGCSLCNGISLLLLCFYVILCAALITLNMSNSPVVGMTWALAMIPIFLVEAFVLIGIALIVMVWFKLECKVARSNSQRFIYLIFHATLVVGIVLLMMHHVSMLQIQENVTFGFASLFLVPIPMIVLPLLAIIANYLVKQQQQENKYDVM</sequence>
<feature type="compositionally biased region" description="Polar residues" evidence="1">
    <location>
        <begin position="35"/>
        <end position="51"/>
    </location>
</feature>
<dbReference type="Proteomes" id="UP000816034">
    <property type="component" value="Unassembled WGS sequence"/>
</dbReference>
<feature type="compositionally biased region" description="Low complexity" evidence="1">
    <location>
        <begin position="230"/>
        <end position="241"/>
    </location>
</feature>
<comment type="caution">
    <text evidence="3">The sequence shown here is derived from an EMBL/GenBank/DDBJ whole genome shotgun (WGS) entry which is preliminary data.</text>
</comment>
<evidence type="ECO:0000256" key="1">
    <source>
        <dbReference type="SAM" id="MobiDB-lite"/>
    </source>
</evidence>
<feature type="transmembrane region" description="Helical" evidence="2">
    <location>
        <begin position="573"/>
        <end position="594"/>
    </location>
</feature>
<proteinExistence type="predicted"/>
<feature type="transmembrane region" description="Helical" evidence="2">
    <location>
        <begin position="641"/>
        <end position="666"/>
    </location>
</feature>
<dbReference type="RefSeq" id="XP_044554082.1">
    <property type="nucleotide sequence ID" value="XM_044688207.1"/>
</dbReference>
<keyword evidence="2" id="KW-0812">Transmembrane</keyword>
<organism evidence="3 4">
    <name type="scientific">Naegleria lovaniensis</name>
    <name type="common">Amoeba</name>
    <dbReference type="NCBI Taxonomy" id="51637"/>
    <lineage>
        <taxon>Eukaryota</taxon>
        <taxon>Discoba</taxon>
        <taxon>Heterolobosea</taxon>
        <taxon>Tetramitia</taxon>
        <taxon>Eutetramitia</taxon>
        <taxon>Vahlkampfiidae</taxon>
        <taxon>Naegleria</taxon>
    </lineage>
</organism>
<feature type="region of interest" description="Disordered" evidence="1">
    <location>
        <begin position="230"/>
        <end position="254"/>
    </location>
</feature>
<dbReference type="AlphaFoldDB" id="A0AA88GZS4"/>
<feature type="region of interest" description="Disordered" evidence="1">
    <location>
        <begin position="35"/>
        <end position="110"/>
    </location>
</feature>
<accession>A0AA88GZS4</accession>
<evidence type="ECO:0008006" key="5">
    <source>
        <dbReference type="Google" id="ProtNLM"/>
    </source>
</evidence>
<keyword evidence="2" id="KW-1133">Transmembrane helix</keyword>
<feature type="region of interest" description="Disordered" evidence="1">
    <location>
        <begin position="351"/>
        <end position="372"/>
    </location>
</feature>
<feature type="transmembrane region" description="Helical" evidence="2">
    <location>
        <begin position="474"/>
        <end position="494"/>
    </location>
</feature>
<keyword evidence="4" id="KW-1185">Reference proteome</keyword>
<feature type="transmembrane region" description="Helical" evidence="2">
    <location>
        <begin position="606"/>
        <end position="629"/>
    </location>
</feature>
<dbReference type="EMBL" id="PYSW02000005">
    <property type="protein sequence ID" value="KAG2392188.1"/>
    <property type="molecule type" value="Genomic_DNA"/>
</dbReference>
<feature type="compositionally biased region" description="Low complexity" evidence="1">
    <location>
        <begin position="66"/>
        <end position="78"/>
    </location>
</feature>